<dbReference type="AlphaFoldDB" id="A0A9X0CTG3"/>
<feature type="region of interest" description="Disordered" evidence="1">
    <location>
        <begin position="295"/>
        <end position="320"/>
    </location>
</feature>
<reference evidence="2" key="1">
    <citation type="submission" date="2023-01" db="EMBL/GenBank/DDBJ databases">
        <title>Genome assembly of the deep-sea coral Lophelia pertusa.</title>
        <authorList>
            <person name="Herrera S."/>
            <person name="Cordes E."/>
        </authorList>
    </citation>
    <scope>NUCLEOTIDE SEQUENCE</scope>
    <source>
        <strain evidence="2">USNM1676648</strain>
        <tissue evidence="2">Polyp</tissue>
    </source>
</reference>
<dbReference type="OrthoDB" id="5986201at2759"/>
<organism evidence="2 3">
    <name type="scientific">Desmophyllum pertusum</name>
    <dbReference type="NCBI Taxonomy" id="174260"/>
    <lineage>
        <taxon>Eukaryota</taxon>
        <taxon>Metazoa</taxon>
        <taxon>Cnidaria</taxon>
        <taxon>Anthozoa</taxon>
        <taxon>Hexacorallia</taxon>
        <taxon>Scleractinia</taxon>
        <taxon>Caryophylliina</taxon>
        <taxon>Caryophylliidae</taxon>
        <taxon>Desmophyllum</taxon>
    </lineage>
</organism>
<evidence type="ECO:0000313" key="2">
    <source>
        <dbReference type="EMBL" id="KAJ7373588.1"/>
    </source>
</evidence>
<sequence>MKNVAFFFSAISTQGLKKRRGKKKANDEDAERAMMLTNFQTRVNSRVQQARNGLQVTRQSYWIALTTPNGAPSSPLVIHRALLECNVDVFTNQVDPSFNSSLSLALGKLHDAKLVIDQFGFQSDGPVIRGNETVDEQARLSDKLTVLVNDIGIAMKKLGYALYGGKVYKKCDKAKYTYWYKCEVEAFVNSLAANHSFEGRLLKDMKKVIEILANPHCEVIRPLCVDYNLIEVNEGQCWSVKERRFLENAIEDKDIGRVTPRAFFAVRSDKRAGAEVFQGNFGKQSHRSRSRGLLRGFPEALDPQPKTTQRQSTVSDWRCQ</sequence>
<evidence type="ECO:0000313" key="3">
    <source>
        <dbReference type="Proteomes" id="UP001163046"/>
    </source>
</evidence>
<dbReference type="Proteomes" id="UP001163046">
    <property type="component" value="Unassembled WGS sequence"/>
</dbReference>
<gene>
    <name evidence="2" type="ORF">OS493_011193</name>
</gene>
<comment type="caution">
    <text evidence="2">The sequence shown here is derived from an EMBL/GenBank/DDBJ whole genome shotgun (WGS) entry which is preliminary data.</text>
</comment>
<protein>
    <submittedName>
        <fullName evidence="2">Uncharacterized protein</fullName>
    </submittedName>
</protein>
<dbReference type="EMBL" id="MU826830">
    <property type="protein sequence ID" value="KAJ7373588.1"/>
    <property type="molecule type" value="Genomic_DNA"/>
</dbReference>
<proteinExistence type="predicted"/>
<keyword evidence="3" id="KW-1185">Reference proteome</keyword>
<name>A0A9X0CTG3_9CNID</name>
<accession>A0A9X0CTG3</accession>
<evidence type="ECO:0000256" key="1">
    <source>
        <dbReference type="SAM" id="MobiDB-lite"/>
    </source>
</evidence>
<feature type="compositionally biased region" description="Polar residues" evidence="1">
    <location>
        <begin position="305"/>
        <end position="320"/>
    </location>
</feature>